<dbReference type="OrthoDB" id="6738456at2759"/>
<dbReference type="FunCoup" id="A0A2P6NGK5">
    <property type="interactions" value="401"/>
</dbReference>
<dbReference type="InterPro" id="IPR029071">
    <property type="entry name" value="Ubiquitin-like_domsf"/>
</dbReference>
<dbReference type="InterPro" id="IPR004241">
    <property type="entry name" value="Atg8-like"/>
</dbReference>
<dbReference type="STRING" id="1890364.A0A2P6NGK5"/>
<dbReference type="SUPFAM" id="SSF54236">
    <property type="entry name" value="Ubiquitin-like"/>
    <property type="match status" value="1"/>
</dbReference>
<name>A0A2P6NGK5_9EUKA</name>
<dbReference type="AlphaFoldDB" id="A0A2P6NGK5"/>
<keyword evidence="5" id="KW-0072">Autophagy</keyword>
<dbReference type="EMBL" id="MDYQ01000034">
    <property type="protein sequence ID" value="PRP86161.1"/>
    <property type="molecule type" value="Genomic_DNA"/>
</dbReference>
<comment type="similarity">
    <text evidence="2 5">Belongs to the ATG8 family.</text>
</comment>
<dbReference type="EMBL" id="MDYQ01000090">
    <property type="protein sequence ID" value="PRP83083.1"/>
    <property type="molecule type" value="Genomic_DNA"/>
</dbReference>
<accession>A0A2P6NGK5</accession>
<sequence>MEEPKCLWKQTQFNPHKQTISMVYSQFKVDYDFNRRKEFAEKIRGKYPDRIPVIVEKAPKSDAPEIDKKKYLVPADITAGKFIFEIRKQIKLSPDQAIFLFVNDTIPATGQLMSQIYEKNRDEDGFLYVTYSGENTFAFYRTNRRPHGTTDKRILLHNIPGDIEGGCLCGQPAKEPVLLQNSQLITQ</sequence>
<keyword evidence="3" id="KW-0472">Membrane</keyword>
<dbReference type="GO" id="GO:0006914">
    <property type="term" value="P:autophagy"/>
    <property type="evidence" value="ECO:0007669"/>
    <property type="project" value="UniProtKB-KW"/>
</dbReference>
<dbReference type="GO" id="GO:0016020">
    <property type="term" value="C:membrane"/>
    <property type="evidence" value="ECO:0007669"/>
    <property type="project" value="UniProtKB-SubCell"/>
</dbReference>
<evidence type="ECO:0000313" key="6">
    <source>
        <dbReference type="EMBL" id="PRP83083.1"/>
    </source>
</evidence>
<comment type="subcellular location">
    <subcellularLocation>
        <location evidence="1">Membrane</location>
    </subcellularLocation>
</comment>
<dbReference type="InParanoid" id="A0A2P6NGK5"/>
<evidence type="ECO:0000256" key="3">
    <source>
        <dbReference type="ARBA" id="ARBA00023136"/>
    </source>
</evidence>
<dbReference type="Gene3D" id="3.10.20.90">
    <property type="entry name" value="Phosphatidylinositol 3-kinase Catalytic Subunit, Chain A, domain 1"/>
    <property type="match status" value="1"/>
</dbReference>
<evidence type="ECO:0000256" key="2">
    <source>
        <dbReference type="ARBA" id="ARBA00007293"/>
    </source>
</evidence>
<organism evidence="6 8">
    <name type="scientific">Planoprotostelium fungivorum</name>
    <dbReference type="NCBI Taxonomy" id="1890364"/>
    <lineage>
        <taxon>Eukaryota</taxon>
        <taxon>Amoebozoa</taxon>
        <taxon>Evosea</taxon>
        <taxon>Variosea</taxon>
        <taxon>Cavosteliida</taxon>
        <taxon>Cavosteliaceae</taxon>
        <taxon>Planoprotostelium</taxon>
    </lineage>
</organism>
<dbReference type="Pfam" id="PF02991">
    <property type="entry name" value="ATG8"/>
    <property type="match status" value="1"/>
</dbReference>
<evidence type="ECO:0000256" key="4">
    <source>
        <dbReference type="ARBA" id="ARBA00023288"/>
    </source>
</evidence>
<keyword evidence="4" id="KW-0449">Lipoprotein</keyword>
<proteinExistence type="inferred from homology"/>
<evidence type="ECO:0000256" key="5">
    <source>
        <dbReference type="RuleBase" id="RU004384"/>
    </source>
</evidence>
<protein>
    <recommendedName>
        <fullName evidence="5">Autophagy-related protein</fullName>
    </recommendedName>
</protein>
<evidence type="ECO:0000313" key="8">
    <source>
        <dbReference type="Proteomes" id="UP000241769"/>
    </source>
</evidence>
<reference evidence="6 8" key="1">
    <citation type="journal article" date="2018" name="Genome Biol. Evol.">
        <title>Multiple Roots of Fruiting Body Formation in Amoebozoa.</title>
        <authorList>
            <person name="Hillmann F."/>
            <person name="Forbes G."/>
            <person name="Novohradska S."/>
            <person name="Ferling I."/>
            <person name="Riege K."/>
            <person name="Groth M."/>
            <person name="Westermann M."/>
            <person name="Marz M."/>
            <person name="Spaller T."/>
            <person name="Winckler T."/>
            <person name="Schaap P."/>
            <person name="Glockner G."/>
        </authorList>
    </citation>
    <scope>NUCLEOTIDE SEQUENCE [LARGE SCALE GENOMIC DNA]</scope>
    <source>
        <strain evidence="6 8">Jena</strain>
    </source>
</reference>
<gene>
    <name evidence="7" type="ORF">PROFUN_05677</name>
    <name evidence="6" type="ORF">PROFUN_09679</name>
</gene>
<evidence type="ECO:0000313" key="7">
    <source>
        <dbReference type="EMBL" id="PRP86161.1"/>
    </source>
</evidence>
<keyword evidence="8" id="KW-1185">Reference proteome</keyword>
<dbReference type="PANTHER" id="PTHR10969">
    <property type="entry name" value="MICROTUBULE-ASSOCIATED PROTEINS 1A/1B LIGHT CHAIN 3-RELATED"/>
    <property type="match status" value="1"/>
</dbReference>
<dbReference type="Proteomes" id="UP000241769">
    <property type="component" value="Unassembled WGS sequence"/>
</dbReference>
<comment type="caution">
    <text evidence="6">The sequence shown here is derived from an EMBL/GenBank/DDBJ whole genome shotgun (WGS) entry which is preliminary data.</text>
</comment>
<evidence type="ECO:0000256" key="1">
    <source>
        <dbReference type="ARBA" id="ARBA00004370"/>
    </source>
</evidence>